<evidence type="ECO:0000313" key="3">
    <source>
        <dbReference type="Proteomes" id="UP001215598"/>
    </source>
</evidence>
<gene>
    <name evidence="2" type="ORF">B0H16DRAFT_1499618</name>
</gene>
<evidence type="ECO:0008006" key="4">
    <source>
        <dbReference type="Google" id="ProtNLM"/>
    </source>
</evidence>
<evidence type="ECO:0000313" key="2">
    <source>
        <dbReference type="EMBL" id="KAJ7779697.1"/>
    </source>
</evidence>
<feature type="compositionally biased region" description="Basic and acidic residues" evidence="1">
    <location>
        <begin position="453"/>
        <end position="463"/>
    </location>
</feature>
<name>A0AAD7NY36_9AGAR</name>
<dbReference type="Proteomes" id="UP001215598">
    <property type="component" value="Unassembled WGS sequence"/>
</dbReference>
<sequence length="500" mass="56414">MHPTLHIPELVGAVFRNLDPSWTEDAQLQDLAVLARTCTGFHDIALDALWRHQYGILNLIRCMPADLWEVVEADAPQNNRPVRRILRPMRAIVPSDWDRVLKYSYRVKSLTSVGYAHYKWDSSGSIDMVEIFQTLLHSAPAEHLLPNLTELAWHHAGTRAHASTFPFIALFLSPRLTSLTIEEGINLQDQEEVFASLARSHSNLTILRLESPFAPNRTLEARTQLIRTLTHVQWVKVGTVDVAALMHLGQLQSLDTLGVSLPASIFPTAATRTLFQNLESAQLLADGEDLRPLTSFLRSWKTPKVYSFDVPIDSCPKPNEVEEVYRTLAEHCCHASLESFSLGYYDIPDPQTQPHAPAFIYPGSGIRPLFCFNGLQADDPLPGRVRPRRRHNSRDGPRLAGPDGPPSRLRNAGLPAALNPSRAPSTGGALCPPPHPRTHHRRYDHPASRPRRHPAEPESRQLEHGILARYPRLRFRRRAFPLRHLPQLERCYRGVAVGRR</sequence>
<dbReference type="AlphaFoldDB" id="A0AAD7NY36"/>
<organism evidence="2 3">
    <name type="scientific">Mycena metata</name>
    <dbReference type="NCBI Taxonomy" id="1033252"/>
    <lineage>
        <taxon>Eukaryota</taxon>
        <taxon>Fungi</taxon>
        <taxon>Dikarya</taxon>
        <taxon>Basidiomycota</taxon>
        <taxon>Agaricomycotina</taxon>
        <taxon>Agaricomycetes</taxon>
        <taxon>Agaricomycetidae</taxon>
        <taxon>Agaricales</taxon>
        <taxon>Marasmiineae</taxon>
        <taxon>Mycenaceae</taxon>
        <taxon>Mycena</taxon>
    </lineage>
</organism>
<comment type="caution">
    <text evidence="2">The sequence shown here is derived from an EMBL/GenBank/DDBJ whole genome shotgun (WGS) entry which is preliminary data.</text>
</comment>
<protein>
    <recommendedName>
        <fullName evidence="4">F-box domain-containing protein</fullName>
    </recommendedName>
</protein>
<feature type="region of interest" description="Disordered" evidence="1">
    <location>
        <begin position="380"/>
        <end position="463"/>
    </location>
</feature>
<keyword evidence="3" id="KW-1185">Reference proteome</keyword>
<reference evidence="2" key="1">
    <citation type="submission" date="2023-03" db="EMBL/GenBank/DDBJ databases">
        <title>Massive genome expansion in bonnet fungi (Mycena s.s.) driven by repeated elements and novel gene families across ecological guilds.</title>
        <authorList>
            <consortium name="Lawrence Berkeley National Laboratory"/>
            <person name="Harder C.B."/>
            <person name="Miyauchi S."/>
            <person name="Viragh M."/>
            <person name="Kuo A."/>
            <person name="Thoen E."/>
            <person name="Andreopoulos B."/>
            <person name="Lu D."/>
            <person name="Skrede I."/>
            <person name="Drula E."/>
            <person name="Henrissat B."/>
            <person name="Morin E."/>
            <person name="Kohler A."/>
            <person name="Barry K."/>
            <person name="LaButti K."/>
            <person name="Morin E."/>
            <person name="Salamov A."/>
            <person name="Lipzen A."/>
            <person name="Mereny Z."/>
            <person name="Hegedus B."/>
            <person name="Baldrian P."/>
            <person name="Stursova M."/>
            <person name="Weitz H."/>
            <person name="Taylor A."/>
            <person name="Grigoriev I.V."/>
            <person name="Nagy L.G."/>
            <person name="Martin F."/>
            <person name="Kauserud H."/>
        </authorList>
    </citation>
    <scope>NUCLEOTIDE SEQUENCE</scope>
    <source>
        <strain evidence="2">CBHHK182m</strain>
    </source>
</reference>
<accession>A0AAD7NY36</accession>
<evidence type="ECO:0000256" key="1">
    <source>
        <dbReference type="SAM" id="MobiDB-lite"/>
    </source>
</evidence>
<dbReference type="EMBL" id="JARKIB010000005">
    <property type="protein sequence ID" value="KAJ7779697.1"/>
    <property type="molecule type" value="Genomic_DNA"/>
</dbReference>
<proteinExistence type="predicted"/>
<feature type="compositionally biased region" description="Basic residues" evidence="1">
    <location>
        <begin position="436"/>
        <end position="452"/>
    </location>
</feature>